<proteinExistence type="predicted"/>
<evidence type="ECO:0000313" key="3">
    <source>
        <dbReference type="Proteomes" id="UP000192591"/>
    </source>
</evidence>
<dbReference type="InterPro" id="IPR001387">
    <property type="entry name" value="Cro/C1-type_HTH"/>
</dbReference>
<protein>
    <recommendedName>
        <fullName evidence="1">HTH cro/C1-type domain-containing protein</fullName>
    </recommendedName>
</protein>
<organism evidence="2 3">
    <name type="scientific">Saccharomonospora piscinae</name>
    <dbReference type="NCBI Taxonomy" id="687388"/>
    <lineage>
        <taxon>Bacteria</taxon>
        <taxon>Bacillati</taxon>
        <taxon>Actinomycetota</taxon>
        <taxon>Actinomycetes</taxon>
        <taxon>Pseudonocardiales</taxon>
        <taxon>Pseudonocardiaceae</taxon>
        <taxon>Saccharomonospora</taxon>
    </lineage>
</organism>
<dbReference type="GO" id="GO:0003677">
    <property type="term" value="F:DNA binding"/>
    <property type="evidence" value="ECO:0007669"/>
    <property type="project" value="InterPro"/>
</dbReference>
<feature type="domain" description="HTH cro/C1-type" evidence="1">
    <location>
        <begin position="11"/>
        <end position="65"/>
    </location>
</feature>
<evidence type="ECO:0000259" key="1">
    <source>
        <dbReference type="PROSITE" id="PS50943"/>
    </source>
</evidence>
<accession>A0A1V8ZY78</accession>
<dbReference type="AlphaFoldDB" id="A0A1V8ZY78"/>
<dbReference type="RefSeq" id="WP_081194131.1">
    <property type="nucleotide sequence ID" value="NZ_MWIH01000008.1"/>
</dbReference>
<keyword evidence="3" id="KW-1185">Reference proteome</keyword>
<evidence type="ECO:0000313" key="2">
    <source>
        <dbReference type="EMBL" id="OQO89897.1"/>
    </source>
</evidence>
<comment type="caution">
    <text evidence="2">The sequence shown here is derived from an EMBL/GenBank/DDBJ whole genome shotgun (WGS) entry which is preliminary data.</text>
</comment>
<dbReference type="PROSITE" id="PS50943">
    <property type="entry name" value="HTH_CROC1"/>
    <property type="match status" value="1"/>
</dbReference>
<sequence>MRQRKVDGPAVQRAREDAGYTQVALAAKLRVDRSAIAQWESGYTQPSASNFKALCAALKVRRDALLLVADDAQVV</sequence>
<dbReference type="CDD" id="cd00093">
    <property type="entry name" value="HTH_XRE"/>
    <property type="match status" value="1"/>
</dbReference>
<dbReference type="Pfam" id="PF01381">
    <property type="entry name" value="HTH_3"/>
    <property type="match status" value="1"/>
</dbReference>
<dbReference type="Proteomes" id="UP000192591">
    <property type="component" value="Unassembled WGS sequence"/>
</dbReference>
<dbReference type="SUPFAM" id="SSF47413">
    <property type="entry name" value="lambda repressor-like DNA-binding domains"/>
    <property type="match status" value="1"/>
</dbReference>
<dbReference type="STRING" id="1962155.B1813_18825"/>
<dbReference type="SMART" id="SM00530">
    <property type="entry name" value="HTH_XRE"/>
    <property type="match status" value="1"/>
</dbReference>
<name>A0A1V8ZY78_SACPI</name>
<dbReference type="InterPro" id="IPR010982">
    <property type="entry name" value="Lambda_DNA-bd_dom_sf"/>
</dbReference>
<gene>
    <name evidence="2" type="ORF">B1813_18825</name>
</gene>
<dbReference type="Gene3D" id="1.10.260.40">
    <property type="entry name" value="lambda repressor-like DNA-binding domains"/>
    <property type="match status" value="1"/>
</dbReference>
<dbReference type="EMBL" id="MWIH01000008">
    <property type="protein sequence ID" value="OQO89897.1"/>
    <property type="molecule type" value="Genomic_DNA"/>
</dbReference>
<reference evidence="2 3" key="1">
    <citation type="submission" date="2017-02" db="EMBL/GenBank/DDBJ databases">
        <title>Draft genome of Saccharomonospora sp. 154.</title>
        <authorList>
            <person name="Alonso-Carmona G.S."/>
            <person name="De La Haba R."/>
            <person name="Vera-Gargallo B."/>
            <person name="Sandoval-Trujillo A.H."/>
            <person name="Ramirez-Duran N."/>
            <person name="Ventosa A."/>
        </authorList>
    </citation>
    <scope>NUCLEOTIDE SEQUENCE [LARGE SCALE GENOMIC DNA]</scope>
    <source>
        <strain evidence="2 3">LRS4.154</strain>
    </source>
</reference>